<dbReference type="EMBL" id="VORW01000023">
    <property type="protein sequence ID" value="TXE03704.1"/>
    <property type="molecule type" value="Genomic_DNA"/>
</dbReference>
<reference evidence="2 3" key="1">
    <citation type="submission" date="2019-08" db="EMBL/GenBank/DDBJ databases">
        <title>Genomes sequence of Algoriphagus aquimarinus ACAM450.</title>
        <authorList>
            <person name="Bowman J.P."/>
        </authorList>
    </citation>
    <scope>NUCLEOTIDE SEQUENCE [LARGE SCALE GENOMIC DNA]</scope>
    <source>
        <strain evidence="2 3">ACAM 450</strain>
    </source>
</reference>
<dbReference type="GO" id="GO:0046820">
    <property type="term" value="F:4-amino-4-deoxychorismate synthase activity"/>
    <property type="evidence" value="ECO:0007669"/>
    <property type="project" value="TreeGrafter"/>
</dbReference>
<dbReference type="SUPFAM" id="SSF56322">
    <property type="entry name" value="ADC synthase"/>
    <property type="match status" value="1"/>
</dbReference>
<evidence type="ECO:0000313" key="3">
    <source>
        <dbReference type="Proteomes" id="UP000321935"/>
    </source>
</evidence>
<dbReference type="InterPro" id="IPR019999">
    <property type="entry name" value="Anth_synth_I-like"/>
</dbReference>
<dbReference type="PANTHER" id="PTHR11236">
    <property type="entry name" value="AMINOBENZOATE/ANTHRANILATE SYNTHASE"/>
    <property type="match status" value="1"/>
</dbReference>
<proteinExistence type="predicted"/>
<dbReference type="InterPro" id="IPR005801">
    <property type="entry name" value="ADC_synthase"/>
</dbReference>
<evidence type="ECO:0000313" key="2">
    <source>
        <dbReference type="EMBL" id="TXE03704.1"/>
    </source>
</evidence>
<accession>A0A5C7AH30</accession>
<dbReference type="GO" id="GO:0000162">
    <property type="term" value="P:L-tryptophan biosynthetic process"/>
    <property type="evidence" value="ECO:0007669"/>
    <property type="project" value="TreeGrafter"/>
</dbReference>
<sequence length="416" mass="47260">MQSTSFIYPIPDPSWIEKLCRWADVHFDFFAFTNGNGQHYPEEPFATRFFAGNIQLSKTDVWSVSTNFKKVGIIGYDFKNRLEKLKSENKPFFELPEICFFQPSFSLAFDGENICSENELSDDFWKEIDRTNLPISTNTACLVKPKISKEKYLKTVKKIQDHIIEGNTYESNFCQAYSGSFETWDPIAAYFKLNELSPMPLSFLFKAKSQWIVSASPERYLKRAGTKIIAQPIKGTIKRGKSTLEDESNRKTLANSEKEQAENLMITDLMRNDLSKVSKTGSVKVKELFGIYPLPRVFQMISTIVSELKEDVSFSDIIQASFPMGSMTGAPKIRTMEIIEELESFKRGWFSGAFGVIEENGDFDFSVIIRSIIADLEVKKLYFGVGSAITYDANAAQEYEECNLKAQAILEILGGK</sequence>
<dbReference type="Pfam" id="PF00425">
    <property type="entry name" value="Chorismate_bind"/>
    <property type="match status" value="1"/>
</dbReference>
<evidence type="ECO:0000259" key="1">
    <source>
        <dbReference type="Pfam" id="PF00425"/>
    </source>
</evidence>
<organism evidence="2 3">
    <name type="scientific">Algoriphagus aquimarinus</name>
    <dbReference type="NCBI Taxonomy" id="237018"/>
    <lineage>
        <taxon>Bacteria</taxon>
        <taxon>Pseudomonadati</taxon>
        <taxon>Bacteroidota</taxon>
        <taxon>Cytophagia</taxon>
        <taxon>Cytophagales</taxon>
        <taxon>Cyclobacteriaceae</taxon>
        <taxon>Algoriphagus</taxon>
    </lineage>
</organism>
<dbReference type="AlphaFoldDB" id="A0A5C7AH30"/>
<dbReference type="Gene3D" id="3.60.120.10">
    <property type="entry name" value="Anthranilate synthase"/>
    <property type="match status" value="1"/>
</dbReference>
<protein>
    <submittedName>
        <fullName evidence="2">Anthranilate synthase component I family protein</fullName>
    </submittedName>
</protein>
<dbReference type="RefSeq" id="WP_146920648.1">
    <property type="nucleotide sequence ID" value="NZ_VORW01000023.1"/>
</dbReference>
<comment type="caution">
    <text evidence="2">The sequence shown here is derived from an EMBL/GenBank/DDBJ whole genome shotgun (WGS) entry which is preliminary data.</text>
</comment>
<dbReference type="InterPro" id="IPR015890">
    <property type="entry name" value="Chorismate_C"/>
</dbReference>
<feature type="domain" description="Chorismate-utilising enzyme C-terminal" evidence="1">
    <location>
        <begin position="149"/>
        <end position="405"/>
    </location>
</feature>
<dbReference type="Proteomes" id="UP000321935">
    <property type="component" value="Unassembled WGS sequence"/>
</dbReference>
<dbReference type="PRINTS" id="PR00095">
    <property type="entry name" value="ANTSNTHASEI"/>
</dbReference>
<gene>
    <name evidence="2" type="ORF">ESV85_19625</name>
</gene>
<dbReference type="PANTHER" id="PTHR11236:SF50">
    <property type="entry name" value="AMINODEOXYCHORISMATE SYNTHASE COMPONENT 1"/>
    <property type="match status" value="1"/>
</dbReference>
<name>A0A5C7AH30_9BACT</name>
<dbReference type="OrthoDB" id="9803598at2"/>